<proteinExistence type="predicted"/>
<dbReference type="KEGG" id="syc:syc0976_c"/>
<organism evidence="2 3">
    <name type="scientific">Synechococcus sp. (strain ATCC 27144 / PCC 6301 / SAUG 1402/1)</name>
    <name type="common">Anacystis nidulans</name>
    <dbReference type="NCBI Taxonomy" id="269084"/>
    <lineage>
        <taxon>Bacteria</taxon>
        <taxon>Bacillati</taxon>
        <taxon>Cyanobacteriota</taxon>
        <taxon>Cyanophyceae</taxon>
        <taxon>Synechococcales</taxon>
        <taxon>Synechococcaceae</taxon>
        <taxon>Synechococcus</taxon>
    </lineage>
</organism>
<dbReference type="PANTHER" id="PTHR36009">
    <property type="match status" value="1"/>
</dbReference>
<protein>
    <recommendedName>
        <fullName evidence="4">DUF2834 domain-containing protein</fullName>
    </recommendedName>
</protein>
<dbReference type="Proteomes" id="UP000001175">
    <property type="component" value="Chromosome"/>
</dbReference>
<gene>
    <name evidence="2" type="ordered locus">syc0976_c</name>
</gene>
<feature type="transmembrane region" description="Helical" evidence="1">
    <location>
        <begin position="84"/>
        <end position="105"/>
    </location>
</feature>
<dbReference type="GeneID" id="72429369"/>
<feature type="transmembrane region" description="Helical" evidence="1">
    <location>
        <begin position="158"/>
        <end position="178"/>
    </location>
</feature>
<sequence>MDSSLLKRSLAAIAWLSLVSYTALLAPPDDPQTWDLIRRLSLGQWQGINLLIVALFNAMGLWPLLYGPLLLLDGHQRGWRAWPFAIASFGAGAFALLPYFVFRPLPTGSLPVAWPPLLQKLDRRWLTLPLGIAIALLGLLALQGDLADFVQQFQTSRFIQVMTLDFACLTLLFPVLLLEDAHRRGDRRRIWPLIGFLPLLGAVIYQGWRLPLPKAKSLSASDEATAAAIS</sequence>
<keyword evidence="1" id="KW-1133">Transmembrane helix</keyword>
<keyword evidence="1" id="KW-0472">Membrane</keyword>
<accession>A0A0H3K1N5</accession>
<dbReference type="AlphaFoldDB" id="A0A0H3K1N5"/>
<evidence type="ECO:0008006" key="4">
    <source>
        <dbReference type="Google" id="ProtNLM"/>
    </source>
</evidence>
<dbReference type="eggNOG" id="ENOG502Z8HF">
    <property type="taxonomic scope" value="Bacteria"/>
</dbReference>
<evidence type="ECO:0000256" key="1">
    <source>
        <dbReference type="SAM" id="Phobius"/>
    </source>
</evidence>
<dbReference type="RefSeq" id="WP_011243288.1">
    <property type="nucleotide sequence ID" value="NC_006576.1"/>
</dbReference>
<name>A0A0H3K1N5_SYNP6</name>
<dbReference type="EMBL" id="AP008231">
    <property type="protein sequence ID" value="BAD79166.1"/>
    <property type="molecule type" value="Genomic_DNA"/>
</dbReference>
<feature type="transmembrane region" description="Helical" evidence="1">
    <location>
        <begin position="190"/>
        <end position="208"/>
    </location>
</feature>
<feature type="transmembrane region" description="Helical" evidence="1">
    <location>
        <begin position="49"/>
        <end position="72"/>
    </location>
</feature>
<feature type="transmembrane region" description="Helical" evidence="1">
    <location>
        <begin position="125"/>
        <end position="146"/>
    </location>
</feature>
<reference evidence="2 3" key="1">
    <citation type="journal article" date="2007" name="Photosyn. Res.">
        <title>Complete nucleotide sequence of the freshwater unicellular cyanobacterium Synechococcus elongatus PCC 6301 chromosome: gene content and organization.</title>
        <authorList>
            <person name="Sugita C."/>
            <person name="Ogata K."/>
            <person name="Shikata M."/>
            <person name="Jikuya H."/>
            <person name="Takano J."/>
            <person name="Furumichi M."/>
            <person name="Kanehisa M."/>
            <person name="Omata T."/>
            <person name="Sugiura M."/>
            <person name="Sugita M."/>
        </authorList>
    </citation>
    <scope>NUCLEOTIDE SEQUENCE [LARGE SCALE GENOMIC DNA]</scope>
    <source>
        <strain evidence="3">ATCC 27144 / PCC 6301 / SAUG 1402/1</strain>
    </source>
</reference>
<dbReference type="PANTHER" id="PTHR36009:SF3">
    <property type="entry name" value="TRANSMEMBRANE PROTEIN"/>
    <property type="match status" value="1"/>
</dbReference>
<keyword evidence="1" id="KW-0812">Transmembrane</keyword>
<evidence type="ECO:0000313" key="2">
    <source>
        <dbReference type="EMBL" id="BAD79166.1"/>
    </source>
</evidence>
<evidence type="ECO:0000313" key="3">
    <source>
        <dbReference type="Proteomes" id="UP000001175"/>
    </source>
</evidence>